<dbReference type="OrthoDB" id="9812189at2"/>
<gene>
    <name evidence="8" type="ORF">HMPREF0179_00331</name>
</gene>
<evidence type="ECO:0000256" key="5">
    <source>
        <dbReference type="ARBA" id="ARBA00023136"/>
    </source>
</evidence>
<dbReference type="Pfam" id="PF07690">
    <property type="entry name" value="MFS_1"/>
    <property type="match status" value="1"/>
</dbReference>
<comment type="subcellular location">
    <subcellularLocation>
        <location evidence="1">Cell membrane</location>
        <topology evidence="1">Multi-pass membrane protein</topology>
    </subcellularLocation>
</comment>
<keyword evidence="3 6" id="KW-0812">Transmembrane</keyword>
<dbReference type="Proteomes" id="UP000006034">
    <property type="component" value="Unassembled WGS sequence"/>
</dbReference>
<keyword evidence="2" id="KW-1003">Cell membrane</keyword>
<dbReference type="PROSITE" id="PS50850">
    <property type="entry name" value="MFS"/>
    <property type="match status" value="1"/>
</dbReference>
<dbReference type="Gene3D" id="1.20.1250.20">
    <property type="entry name" value="MFS general substrate transporter like domains"/>
    <property type="match status" value="1"/>
</dbReference>
<keyword evidence="5 6" id="KW-0472">Membrane</keyword>
<name>E5Y2C1_BILW3</name>
<keyword evidence="9" id="KW-1185">Reference proteome</keyword>
<evidence type="ECO:0000256" key="6">
    <source>
        <dbReference type="SAM" id="Phobius"/>
    </source>
</evidence>
<feature type="transmembrane region" description="Helical" evidence="6">
    <location>
        <begin position="301"/>
        <end position="322"/>
    </location>
</feature>
<feature type="transmembrane region" description="Helical" evidence="6">
    <location>
        <begin position="366"/>
        <end position="389"/>
    </location>
</feature>
<feature type="transmembrane region" description="Helical" evidence="6">
    <location>
        <begin position="250"/>
        <end position="270"/>
    </location>
</feature>
<comment type="caution">
    <text evidence="8">The sequence shown here is derived from an EMBL/GenBank/DDBJ whole genome shotgun (WGS) entry which is preliminary data.</text>
</comment>
<evidence type="ECO:0000313" key="9">
    <source>
        <dbReference type="Proteomes" id="UP000006034"/>
    </source>
</evidence>
<evidence type="ECO:0000256" key="3">
    <source>
        <dbReference type="ARBA" id="ARBA00022692"/>
    </source>
</evidence>
<dbReference type="GeneID" id="78086886"/>
<evidence type="ECO:0000256" key="2">
    <source>
        <dbReference type="ARBA" id="ARBA00022475"/>
    </source>
</evidence>
<evidence type="ECO:0000256" key="4">
    <source>
        <dbReference type="ARBA" id="ARBA00022989"/>
    </source>
</evidence>
<sequence length="396" mass="41663">MRNGVFQTGNPRWSAVFSLFMGVMALIAAEFIPVSLLTPIARDLAVSEGMAGQTVTAVGVLAVLTSLLLAPLTGNTDRRRILLAFSAMLVASYMLIGMAPTYSIMLIGRAILGICVGGFWSLASAVTLQLVPTKDVPRALSIVYAGVSVATIIALPVASWIGHLIGWRNVFFLGALMAAFGFVWQYRALPSLPARAGSGFRDMSALLRRTWILAGIGGNILSFGGYHIFFTYLRPFLELDLALGANTLSVILLVFGVANVLGTFIAGALLGNHFRSTMILVHLAFTAAALALLLSQEHADIGIALAVFWGFAFGFTPVGWSTWIARTLSDKAELAGGLTVAATQFAIGLAAAVGGFTYDNLGINGIFLAAAGISVMAALLIAVSFSLFARDTGHKA</sequence>
<dbReference type="STRING" id="563192.HMPREF0179_00331"/>
<feature type="transmembrane region" description="Helical" evidence="6">
    <location>
        <begin position="143"/>
        <end position="165"/>
    </location>
</feature>
<keyword evidence="4 6" id="KW-1133">Transmembrane helix</keyword>
<reference evidence="8 9" key="1">
    <citation type="submission" date="2010-10" db="EMBL/GenBank/DDBJ databases">
        <authorList>
            <consortium name="The Broad Institute Genome Sequencing Platform"/>
            <person name="Ward D."/>
            <person name="Earl A."/>
            <person name="Feldgarden M."/>
            <person name="Young S.K."/>
            <person name="Gargeya S."/>
            <person name="Zeng Q."/>
            <person name="Alvarado L."/>
            <person name="Berlin A."/>
            <person name="Bochicchio J."/>
            <person name="Chapman S.B."/>
            <person name="Chen Z."/>
            <person name="Freedman E."/>
            <person name="Gellesch M."/>
            <person name="Goldberg J."/>
            <person name="Griggs A."/>
            <person name="Gujja S."/>
            <person name="Heilman E."/>
            <person name="Heiman D."/>
            <person name="Howarth C."/>
            <person name="Mehta T."/>
            <person name="Neiman D."/>
            <person name="Pearson M."/>
            <person name="Roberts A."/>
            <person name="Saif S."/>
            <person name="Shea T."/>
            <person name="Shenoy N."/>
            <person name="Sisk P."/>
            <person name="Stolte C."/>
            <person name="Sykes S."/>
            <person name="White J."/>
            <person name="Yandava C."/>
            <person name="Allen-Vercoe E."/>
            <person name="Sibley C."/>
            <person name="Ambrose C.E."/>
            <person name="Strauss J."/>
            <person name="Daigneault M."/>
            <person name="Haas B."/>
            <person name="Nusbaum C."/>
            <person name="Birren B."/>
        </authorList>
    </citation>
    <scope>NUCLEOTIDE SEQUENCE [LARGE SCALE GENOMIC DNA]</scope>
    <source>
        <strain evidence="8 9">3_1_6</strain>
    </source>
</reference>
<feature type="transmembrane region" description="Helical" evidence="6">
    <location>
        <begin position="210"/>
        <end position="230"/>
    </location>
</feature>
<reference evidence="8 9" key="2">
    <citation type="submission" date="2013-04" db="EMBL/GenBank/DDBJ databases">
        <title>The Genome Sequence of Bilophila wadsworthia 3_1_6.</title>
        <authorList>
            <consortium name="The Broad Institute Genomics Platform"/>
            <person name="Earl A."/>
            <person name="Ward D."/>
            <person name="Feldgarden M."/>
            <person name="Gevers D."/>
            <person name="Sibley C."/>
            <person name="Strauss J."/>
            <person name="Allen-Vercoe E."/>
            <person name="Walker B."/>
            <person name="Young S."/>
            <person name="Zeng Q."/>
            <person name="Gargeya S."/>
            <person name="Fitzgerald M."/>
            <person name="Haas B."/>
            <person name="Abouelleil A."/>
            <person name="Allen A.W."/>
            <person name="Alvarado L."/>
            <person name="Arachchi H.M."/>
            <person name="Berlin A.M."/>
            <person name="Chapman S.B."/>
            <person name="Gainer-Dewar J."/>
            <person name="Goldberg J."/>
            <person name="Griggs A."/>
            <person name="Gujja S."/>
            <person name="Hansen M."/>
            <person name="Howarth C."/>
            <person name="Imamovic A."/>
            <person name="Ireland A."/>
            <person name="Larimer J."/>
            <person name="McCowan C."/>
            <person name="Murphy C."/>
            <person name="Pearson M."/>
            <person name="Poon T.W."/>
            <person name="Priest M."/>
            <person name="Roberts A."/>
            <person name="Saif S."/>
            <person name="Shea T."/>
            <person name="Sisk P."/>
            <person name="Sykes S."/>
            <person name="Wortman J."/>
            <person name="Nusbaum C."/>
            <person name="Birren B."/>
        </authorList>
    </citation>
    <scope>NUCLEOTIDE SEQUENCE [LARGE SCALE GENOMIC DNA]</scope>
    <source>
        <strain evidence="8 9">3_1_6</strain>
    </source>
</reference>
<feature type="transmembrane region" description="Helical" evidence="6">
    <location>
        <begin position="12"/>
        <end position="38"/>
    </location>
</feature>
<protein>
    <recommendedName>
        <fullName evidence="7">Major facilitator superfamily (MFS) profile domain-containing protein</fullName>
    </recommendedName>
</protein>
<evidence type="ECO:0000259" key="7">
    <source>
        <dbReference type="PROSITE" id="PS50850"/>
    </source>
</evidence>
<dbReference type="PANTHER" id="PTHR43124">
    <property type="entry name" value="PURINE EFFLUX PUMP PBUE"/>
    <property type="match status" value="1"/>
</dbReference>
<feature type="transmembrane region" description="Helical" evidence="6">
    <location>
        <begin position="334"/>
        <end position="354"/>
    </location>
</feature>
<dbReference type="PANTHER" id="PTHR43124:SF5">
    <property type="entry name" value="PURINE RIBONUCLEOSIDE EFFLUX PUMP NEPI"/>
    <property type="match status" value="1"/>
</dbReference>
<dbReference type="SUPFAM" id="SSF103473">
    <property type="entry name" value="MFS general substrate transporter"/>
    <property type="match status" value="1"/>
</dbReference>
<dbReference type="HOGENOM" id="CLU_001265_61_1_7"/>
<feature type="domain" description="Major facilitator superfamily (MFS) profile" evidence="7">
    <location>
        <begin position="14"/>
        <end position="389"/>
    </location>
</feature>
<dbReference type="CDD" id="cd17324">
    <property type="entry name" value="MFS_NepI_like"/>
    <property type="match status" value="1"/>
</dbReference>
<feature type="transmembrane region" description="Helical" evidence="6">
    <location>
        <begin position="171"/>
        <end position="189"/>
    </location>
</feature>
<dbReference type="GO" id="GO:0005886">
    <property type="term" value="C:plasma membrane"/>
    <property type="evidence" value="ECO:0007669"/>
    <property type="project" value="UniProtKB-SubCell"/>
</dbReference>
<dbReference type="GO" id="GO:0022857">
    <property type="term" value="F:transmembrane transporter activity"/>
    <property type="evidence" value="ECO:0007669"/>
    <property type="project" value="InterPro"/>
</dbReference>
<evidence type="ECO:0000313" key="8">
    <source>
        <dbReference type="EMBL" id="EFV45845.1"/>
    </source>
</evidence>
<dbReference type="InterPro" id="IPR011701">
    <property type="entry name" value="MFS"/>
</dbReference>
<dbReference type="InterPro" id="IPR036259">
    <property type="entry name" value="MFS_trans_sf"/>
</dbReference>
<feature type="transmembrane region" description="Helical" evidence="6">
    <location>
        <begin position="277"/>
        <end position="295"/>
    </location>
</feature>
<dbReference type="InterPro" id="IPR050189">
    <property type="entry name" value="MFS_Efflux_Transporters"/>
</dbReference>
<feature type="transmembrane region" description="Helical" evidence="6">
    <location>
        <begin position="50"/>
        <end position="70"/>
    </location>
</feature>
<dbReference type="InterPro" id="IPR020846">
    <property type="entry name" value="MFS_dom"/>
</dbReference>
<accession>E5Y2C1</accession>
<evidence type="ECO:0000256" key="1">
    <source>
        <dbReference type="ARBA" id="ARBA00004651"/>
    </source>
</evidence>
<dbReference type="RefSeq" id="WP_005024501.1">
    <property type="nucleotide sequence ID" value="NZ_KE150239.1"/>
</dbReference>
<dbReference type="AlphaFoldDB" id="E5Y2C1"/>
<dbReference type="eggNOG" id="COG2814">
    <property type="taxonomic scope" value="Bacteria"/>
</dbReference>
<feature type="transmembrane region" description="Helical" evidence="6">
    <location>
        <begin position="110"/>
        <end position="131"/>
    </location>
</feature>
<proteinExistence type="predicted"/>
<feature type="transmembrane region" description="Helical" evidence="6">
    <location>
        <begin position="82"/>
        <end position="104"/>
    </location>
</feature>
<dbReference type="EMBL" id="ADCP02000002">
    <property type="protein sequence ID" value="EFV45845.1"/>
    <property type="molecule type" value="Genomic_DNA"/>
</dbReference>
<organism evidence="8 9">
    <name type="scientific">Bilophila wadsworthia (strain 3_1_6)</name>
    <dbReference type="NCBI Taxonomy" id="563192"/>
    <lineage>
        <taxon>Bacteria</taxon>
        <taxon>Pseudomonadati</taxon>
        <taxon>Thermodesulfobacteriota</taxon>
        <taxon>Desulfovibrionia</taxon>
        <taxon>Desulfovibrionales</taxon>
        <taxon>Desulfovibrionaceae</taxon>
        <taxon>Bilophila</taxon>
    </lineage>
</organism>